<dbReference type="SUPFAM" id="SSF53822">
    <property type="entry name" value="Periplasmic binding protein-like I"/>
    <property type="match status" value="1"/>
</dbReference>
<dbReference type="Gene3D" id="3.40.50.2300">
    <property type="match status" value="2"/>
</dbReference>
<protein>
    <submittedName>
        <fullName evidence="5">Transcriptional regulator, LacI family</fullName>
    </submittedName>
</protein>
<dbReference type="PROSITE" id="PS50932">
    <property type="entry name" value="HTH_LACI_2"/>
    <property type="match status" value="1"/>
</dbReference>
<keyword evidence="1" id="KW-0805">Transcription regulation</keyword>
<dbReference type="Gene3D" id="1.10.260.40">
    <property type="entry name" value="lambda repressor-like DNA-binding domains"/>
    <property type="match status" value="1"/>
</dbReference>
<dbReference type="SMART" id="SM00354">
    <property type="entry name" value="HTH_LACI"/>
    <property type="match status" value="1"/>
</dbReference>
<dbReference type="Pfam" id="PF00356">
    <property type="entry name" value="LacI"/>
    <property type="match status" value="1"/>
</dbReference>
<dbReference type="InterPro" id="IPR010982">
    <property type="entry name" value="Lambda_DNA-bd_dom_sf"/>
</dbReference>
<dbReference type="InterPro" id="IPR028082">
    <property type="entry name" value="Peripla_BP_I"/>
</dbReference>
<keyword evidence="2" id="KW-0238">DNA-binding</keyword>
<dbReference type="SUPFAM" id="SSF47413">
    <property type="entry name" value="lambda repressor-like DNA-binding domains"/>
    <property type="match status" value="1"/>
</dbReference>
<organism evidence="5 6">
    <name type="scientific">Microterricola viridarii</name>
    <dbReference type="NCBI Taxonomy" id="412690"/>
    <lineage>
        <taxon>Bacteria</taxon>
        <taxon>Bacillati</taxon>
        <taxon>Actinomycetota</taxon>
        <taxon>Actinomycetes</taxon>
        <taxon>Micrococcales</taxon>
        <taxon>Microbacteriaceae</taxon>
        <taxon>Microterricola</taxon>
    </lineage>
</organism>
<dbReference type="AlphaFoldDB" id="A0A1H1M868"/>
<dbReference type="Proteomes" id="UP000181956">
    <property type="component" value="Chromosome I"/>
</dbReference>
<gene>
    <name evidence="5" type="ORF">SAMN04489834_0336</name>
</gene>
<dbReference type="RefSeq" id="WP_083362495.1">
    <property type="nucleotide sequence ID" value="NZ_LT629742.1"/>
</dbReference>
<dbReference type="GO" id="GO:0003700">
    <property type="term" value="F:DNA-binding transcription factor activity"/>
    <property type="evidence" value="ECO:0007669"/>
    <property type="project" value="TreeGrafter"/>
</dbReference>
<evidence type="ECO:0000256" key="2">
    <source>
        <dbReference type="ARBA" id="ARBA00023125"/>
    </source>
</evidence>
<evidence type="ECO:0000259" key="4">
    <source>
        <dbReference type="PROSITE" id="PS50932"/>
    </source>
</evidence>
<dbReference type="STRING" id="412690.SAMN04489834_0336"/>
<accession>A0A1H1M868</accession>
<evidence type="ECO:0000313" key="6">
    <source>
        <dbReference type="Proteomes" id="UP000181956"/>
    </source>
</evidence>
<feature type="domain" description="HTH lacI-type" evidence="4">
    <location>
        <begin position="15"/>
        <end position="69"/>
    </location>
</feature>
<dbReference type="Pfam" id="PF13377">
    <property type="entry name" value="Peripla_BP_3"/>
    <property type="match status" value="1"/>
</dbReference>
<keyword evidence="3" id="KW-0804">Transcription</keyword>
<dbReference type="GO" id="GO:0000976">
    <property type="term" value="F:transcription cis-regulatory region binding"/>
    <property type="evidence" value="ECO:0007669"/>
    <property type="project" value="TreeGrafter"/>
</dbReference>
<dbReference type="InterPro" id="IPR046335">
    <property type="entry name" value="LacI/GalR-like_sensor"/>
</dbReference>
<name>A0A1H1M868_9MICO</name>
<evidence type="ECO:0000256" key="1">
    <source>
        <dbReference type="ARBA" id="ARBA00023015"/>
    </source>
</evidence>
<sequence>MTSVSKARGAQTGDSRMMDVALRAGVSHGTVSNFFNRPQLLSEATREKVAQAVADLAFVPNDAARTLAKGTGNTIGVVLVDIGNSFFVDIARGVEAAAAESAHKLLLANSDVNAQKQDDYLELFDETRVRGIILAPLDGEQDGAARVRSHGRPVVFVNWPGEDDASCGVIVDEEHGGYLAARHLIELGRTKLLFAGGPLTLHAVADRLNGVRRAIDEAPGVTLEVLETHSLTTRAGRVLGHELAIRPPARQPDGVVCAADSLAIGCIEQLVGAGIRVPEDIAVTGYDNNHYGAESAVPVTTIAQPGHEMGVIAAGLLAEEVGGLPGHTHRTVILKPSLLVRKSTVASAVPAIADAPETAR</sequence>
<dbReference type="CDD" id="cd01392">
    <property type="entry name" value="HTH_LacI"/>
    <property type="match status" value="1"/>
</dbReference>
<dbReference type="EMBL" id="LT629742">
    <property type="protein sequence ID" value="SDR83001.1"/>
    <property type="molecule type" value="Genomic_DNA"/>
</dbReference>
<keyword evidence="6" id="KW-1185">Reference proteome</keyword>
<evidence type="ECO:0000313" key="5">
    <source>
        <dbReference type="EMBL" id="SDR83001.1"/>
    </source>
</evidence>
<evidence type="ECO:0000256" key="3">
    <source>
        <dbReference type="ARBA" id="ARBA00023163"/>
    </source>
</evidence>
<dbReference type="PANTHER" id="PTHR30146">
    <property type="entry name" value="LACI-RELATED TRANSCRIPTIONAL REPRESSOR"/>
    <property type="match status" value="1"/>
</dbReference>
<reference evidence="6" key="1">
    <citation type="submission" date="2016-10" db="EMBL/GenBank/DDBJ databases">
        <authorList>
            <person name="Varghese N."/>
            <person name="Submissions S."/>
        </authorList>
    </citation>
    <scope>NUCLEOTIDE SEQUENCE [LARGE SCALE GENOMIC DNA]</scope>
    <source>
        <strain evidence="6">DSM 21772</strain>
    </source>
</reference>
<proteinExistence type="predicted"/>
<dbReference type="InterPro" id="IPR000843">
    <property type="entry name" value="HTH_LacI"/>
</dbReference>
<dbReference type="PANTHER" id="PTHR30146:SF109">
    <property type="entry name" value="HTH-TYPE TRANSCRIPTIONAL REGULATOR GALS"/>
    <property type="match status" value="1"/>
</dbReference>